<name>A0A448MJY2_9PAST</name>
<sequence length="88" mass="10417">MCFVKHQGDKNESNSTGYCSRSKKGYVPGKIILGWIRDYRINAVVDNLRLCPNTMIMLHDFEQQAKELAEKQRIRRIVKEIRKDWYGK</sequence>
<dbReference type="AlphaFoldDB" id="A0A448MJY2"/>
<accession>A0A448MJY2</accession>
<dbReference type="KEGG" id="rpne:NCTC8284_00622"/>
<organism evidence="1 2">
    <name type="scientific">Rodentibacter pneumotropicus</name>
    <dbReference type="NCBI Taxonomy" id="758"/>
    <lineage>
        <taxon>Bacteria</taxon>
        <taxon>Pseudomonadati</taxon>
        <taxon>Pseudomonadota</taxon>
        <taxon>Gammaproteobacteria</taxon>
        <taxon>Pasteurellales</taxon>
        <taxon>Pasteurellaceae</taxon>
        <taxon>Rodentibacter</taxon>
    </lineage>
</organism>
<proteinExistence type="predicted"/>
<dbReference type="Proteomes" id="UP000278733">
    <property type="component" value="Chromosome"/>
</dbReference>
<gene>
    <name evidence="1" type="ORF">NCTC8284_00622</name>
</gene>
<evidence type="ECO:0000313" key="2">
    <source>
        <dbReference type="Proteomes" id="UP000278733"/>
    </source>
</evidence>
<dbReference type="EMBL" id="LR134405">
    <property type="protein sequence ID" value="VEH65477.1"/>
    <property type="molecule type" value="Genomic_DNA"/>
</dbReference>
<evidence type="ECO:0000313" key="1">
    <source>
        <dbReference type="EMBL" id="VEH65477.1"/>
    </source>
</evidence>
<reference evidence="1 2" key="1">
    <citation type="submission" date="2018-12" db="EMBL/GenBank/DDBJ databases">
        <authorList>
            <consortium name="Pathogen Informatics"/>
        </authorList>
    </citation>
    <scope>NUCLEOTIDE SEQUENCE [LARGE SCALE GENOMIC DNA]</scope>
    <source>
        <strain evidence="1 2">NCTC8284</strain>
    </source>
</reference>
<protein>
    <submittedName>
        <fullName evidence="1">Uncharacterized protein</fullName>
    </submittedName>
</protein>